<proteinExistence type="predicted"/>
<sequence length="204" mass="23437">MRFEGHPESSGQGPQASSPTREYSGSGTALHKFLLQAAFLHKSSADDFTSLRNSPYNIHPFTTLNSSSIQFTRNEASGGVFSKTAFRFSSHVPIQTGSHPSPFQLRHPYKDVQKAIVIFRSETDLLNNPGQRKLSWPDLFPLLEFYTLLREEWWNSTEYSRQLSIIADKRLLRESRSWICGRLRVEHALFRSFSKIGFRRGIDR</sequence>
<dbReference type="GeneID" id="84590556"/>
<gene>
    <name evidence="2" type="ORF">An02g13960</name>
</gene>
<reference evidence="2" key="2">
    <citation type="submission" date="2025-08" db="UniProtKB">
        <authorList>
            <consortium name="RefSeq"/>
        </authorList>
    </citation>
    <scope>IDENTIFICATION</scope>
</reference>
<feature type="compositionally biased region" description="Polar residues" evidence="1">
    <location>
        <begin position="9"/>
        <end position="25"/>
    </location>
</feature>
<protein>
    <submittedName>
        <fullName evidence="2">Uncharacterized protein</fullName>
    </submittedName>
</protein>
<name>A0AAJ8BXW1_ASPNG</name>
<evidence type="ECO:0000313" key="2">
    <source>
        <dbReference type="RefSeq" id="XP_059605708.1"/>
    </source>
</evidence>
<dbReference type="AlphaFoldDB" id="A0AAJ8BXW1"/>
<dbReference type="KEGG" id="ang:An02g13960"/>
<dbReference type="VEuPathDB" id="FungiDB:An02g13960"/>
<feature type="region of interest" description="Disordered" evidence="1">
    <location>
        <begin position="1"/>
        <end position="25"/>
    </location>
</feature>
<accession>A0AAJ8BXW1</accession>
<dbReference type="RefSeq" id="XP_059605708.1">
    <property type="nucleotide sequence ID" value="XM_059746778.1"/>
</dbReference>
<organism evidence="2">
    <name type="scientific">Aspergillus niger</name>
    <dbReference type="NCBI Taxonomy" id="5061"/>
    <lineage>
        <taxon>Eukaryota</taxon>
        <taxon>Fungi</taxon>
        <taxon>Dikarya</taxon>
        <taxon>Ascomycota</taxon>
        <taxon>Pezizomycotina</taxon>
        <taxon>Eurotiomycetes</taxon>
        <taxon>Eurotiomycetidae</taxon>
        <taxon>Eurotiales</taxon>
        <taxon>Aspergillaceae</taxon>
        <taxon>Aspergillus</taxon>
        <taxon>Aspergillus subgen. Circumdati</taxon>
    </lineage>
</organism>
<evidence type="ECO:0000256" key="1">
    <source>
        <dbReference type="SAM" id="MobiDB-lite"/>
    </source>
</evidence>
<reference evidence="2" key="1">
    <citation type="submission" date="2025-02" db="EMBL/GenBank/DDBJ databases">
        <authorList>
            <consortium name="NCBI Genome Project"/>
        </authorList>
    </citation>
    <scope>NUCLEOTIDE SEQUENCE</scope>
</reference>